<sequence length="249" mass="27807">MKRDQDASSDSGVPPRVPQRGGGSRLKPPQAYCEFNRVVGKDLKDNFFDALDRFSPSLMDLFRKKKGVTGQFLSELSQTKTTEPTDAFVFGDCQSSWGMSLLPSSRPAPMRLIRRCTVKLHWESSVSEKILSWVKLPSSVAIVLEGNVVMDGPANLPQAFCVLFRLIYALQLECMKNTFHFVQQPRLLLIPMSHGFSNLSAPLFRAASWPRTAPPEGRTGVAAHTPLSRYLWHRAGTHPTMRAFGDTDI</sequence>
<organism evidence="2 3">
    <name type="scientific">Gymnodraco acuticeps</name>
    <name type="common">Antarctic dragonfish</name>
    <dbReference type="NCBI Taxonomy" id="8218"/>
    <lineage>
        <taxon>Eukaryota</taxon>
        <taxon>Metazoa</taxon>
        <taxon>Chordata</taxon>
        <taxon>Craniata</taxon>
        <taxon>Vertebrata</taxon>
        <taxon>Euteleostomi</taxon>
        <taxon>Actinopterygii</taxon>
        <taxon>Neopterygii</taxon>
        <taxon>Teleostei</taxon>
        <taxon>Neoteleostei</taxon>
        <taxon>Acanthomorphata</taxon>
        <taxon>Eupercaria</taxon>
        <taxon>Perciformes</taxon>
        <taxon>Notothenioidei</taxon>
        <taxon>Bathydraconidae</taxon>
        <taxon>Gymnodraco</taxon>
    </lineage>
</organism>
<dbReference type="Proteomes" id="UP000515161">
    <property type="component" value="Unplaced"/>
</dbReference>
<dbReference type="KEGG" id="gacu:117532991"/>
<reference evidence="3" key="1">
    <citation type="submission" date="2025-08" db="UniProtKB">
        <authorList>
            <consortium name="RefSeq"/>
        </authorList>
    </citation>
    <scope>IDENTIFICATION</scope>
</reference>
<evidence type="ECO:0000256" key="1">
    <source>
        <dbReference type="SAM" id="MobiDB-lite"/>
    </source>
</evidence>
<proteinExistence type="predicted"/>
<dbReference type="OrthoDB" id="6512834at2759"/>
<evidence type="ECO:0000313" key="3">
    <source>
        <dbReference type="RefSeq" id="XP_034052505.1"/>
    </source>
</evidence>
<dbReference type="GeneID" id="117532991"/>
<dbReference type="PANTHER" id="PTHR31025:SF19">
    <property type="entry name" value="SI:CH73-42K18.1-RELATED"/>
    <property type="match status" value="1"/>
</dbReference>
<dbReference type="PANTHER" id="PTHR31025">
    <property type="entry name" value="SI:CH211-196P9.1-RELATED"/>
    <property type="match status" value="1"/>
</dbReference>
<dbReference type="RefSeq" id="XP_034052505.1">
    <property type="nucleotide sequence ID" value="XM_034196614.1"/>
</dbReference>
<name>A0A6P8T5Q3_GYMAC</name>
<dbReference type="AlphaFoldDB" id="A0A6P8T5Q3"/>
<feature type="region of interest" description="Disordered" evidence="1">
    <location>
        <begin position="1"/>
        <end position="29"/>
    </location>
</feature>
<evidence type="ECO:0000313" key="2">
    <source>
        <dbReference type="Proteomes" id="UP000515161"/>
    </source>
</evidence>
<feature type="non-terminal residue" evidence="3">
    <location>
        <position position="249"/>
    </location>
</feature>
<gene>
    <name evidence="3" type="primary">LOC117532991</name>
</gene>
<dbReference type="InParanoid" id="A0A6P8T5Q3"/>
<protein>
    <submittedName>
        <fullName evidence="3">Uncharacterized protein LOC117532991</fullName>
    </submittedName>
</protein>
<accession>A0A6P8T5Q3</accession>
<keyword evidence="2" id="KW-1185">Reference proteome</keyword>